<dbReference type="InterPro" id="IPR050388">
    <property type="entry name" value="ABC_Ni/Peptide_Import"/>
</dbReference>
<dbReference type="GO" id="GO:0005886">
    <property type="term" value="C:plasma membrane"/>
    <property type="evidence" value="ECO:0007669"/>
    <property type="project" value="UniProtKB-SubCell"/>
</dbReference>
<evidence type="ECO:0000256" key="6">
    <source>
        <dbReference type="ARBA" id="ARBA00022840"/>
    </source>
</evidence>
<dbReference type="SMART" id="SM00382">
    <property type="entry name" value="AAA"/>
    <property type="match status" value="2"/>
</dbReference>
<evidence type="ECO:0000256" key="4">
    <source>
        <dbReference type="ARBA" id="ARBA00022475"/>
    </source>
</evidence>
<dbReference type="InterPro" id="IPR003439">
    <property type="entry name" value="ABC_transporter-like_ATP-bd"/>
</dbReference>
<dbReference type="Pfam" id="PF00005">
    <property type="entry name" value="ABC_tran"/>
    <property type="match status" value="2"/>
</dbReference>
<protein>
    <submittedName>
        <fullName evidence="9">Dipeptide ABC transporter ATP-binding protein</fullName>
    </submittedName>
</protein>
<dbReference type="SUPFAM" id="SSF52540">
    <property type="entry name" value="P-loop containing nucleoside triphosphate hydrolases"/>
    <property type="match status" value="2"/>
</dbReference>
<dbReference type="PROSITE" id="PS50893">
    <property type="entry name" value="ABC_TRANSPORTER_2"/>
    <property type="match status" value="2"/>
</dbReference>
<dbReference type="PROSITE" id="PS00211">
    <property type="entry name" value="ABC_TRANSPORTER_1"/>
    <property type="match status" value="2"/>
</dbReference>
<evidence type="ECO:0000256" key="7">
    <source>
        <dbReference type="ARBA" id="ARBA00023136"/>
    </source>
</evidence>
<dbReference type="InterPro" id="IPR003593">
    <property type="entry name" value="AAA+_ATPase"/>
</dbReference>
<dbReference type="GO" id="GO:0005524">
    <property type="term" value="F:ATP binding"/>
    <property type="evidence" value="ECO:0007669"/>
    <property type="project" value="UniProtKB-KW"/>
</dbReference>
<comment type="caution">
    <text evidence="9">The sequence shown here is derived from an EMBL/GenBank/DDBJ whole genome shotgun (WGS) entry which is preliminary data.</text>
</comment>
<evidence type="ECO:0000259" key="8">
    <source>
        <dbReference type="PROSITE" id="PS50893"/>
    </source>
</evidence>
<dbReference type="InterPro" id="IPR013563">
    <property type="entry name" value="Oligopep_ABC_C"/>
</dbReference>
<dbReference type="InterPro" id="IPR017871">
    <property type="entry name" value="ABC_transporter-like_CS"/>
</dbReference>
<dbReference type="NCBIfam" id="NF007739">
    <property type="entry name" value="PRK10419.1"/>
    <property type="match status" value="2"/>
</dbReference>
<sequence length="677" mass="74906">MSALLSVDQLGVEFAVNRNVMQAVSDISFSIQAGEIVCLVGESGSGKSVTSKAIMRLIEHENGTITSGTIKLGDVDVTTLPQQELRSLRGKRIAMVFQEPMAAFDPVFTIGSQITETIRRHDRRITAREAEEEAARLLQRVGIPEPKLRLKQYPGELSGGMLQRAMIAMALSGKPELLIADEPTTALDVTIQAQILQLLHELRSEFNMSILLITHDLGVAAEMADRIIVMYAGQIVEESAAVDLFTQPRHPYTLGLLRSITTLDSDRSQPLYAIPGSIPGMNNLPSGCRFHPRCAYATELCTREAPALEEKGGRQSACWYADQLPELRDTGVSELVSGVEVRERPVLDEDNSKQEAVSLIELRHVTKHYPLKSSFLSRDRKWIQAVDDVSFTIRKGETFGLVGESGSGKSTLGRLLLHLEKPTSGTVLFENQDLGTLSGSMLRQQRKDMQMIFQDPHGSVDPRWKVGDIIGEPFAVHGGRKGKEKRESVETLLRLVGLDPKAYDRYPHEFSGGQRQRIGIARAIALGPKFLLADEAVSALDVSVQAQIINLLQELRKQLDLTMLFIGHGLHVVRYVSDRIGVMYLGKLIEIAPSEQLFRHPAHPYTRALVASIPVPDPLRQHSFQAIEGEIPSPANPPSGCRFRTRCPAATVRCAAEEPQFREVGQEHFVACHDPYF</sequence>
<keyword evidence="7" id="KW-0472">Membrane</keyword>
<keyword evidence="5" id="KW-0547">Nucleotide-binding</keyword>
<keyword evidence="3" id="KW-0813">Transport</keyword>
<evidence type="ECO:0000256" key="5">
    <source>
        <dbReference type="ARBA" id="ARBA00022741"/>
    </source>
</evidence>
<dbReference type="FunFam" id="3.40.50.300:FF:000016">
    <property type="entry name" value="Oligopeptide ABC transporter ATP-binding component"/>
    <property type="match status" value="2"/>
</dbReference>
<dbReference type="PANTHER" id="PTHR43297">
    <property type="entry name" value="OLIGOPEPTIDE TRANSPORT ATP-BINDING PROTEIN APPD"/>
    <property type="match status" value="1"/>
</dbReference>
<dbReference type="EMBL" id="WTUZ01000039">
    <property type="protein sequence ID" value="MZQ86423.1"/>
    <property type="molecule type" value="Genomic_DNA"/>
</dbReference>
<proteinExistence type="inferred from homology"/>
<dbReference type="CDD" id="cd03257">
    <property type="entry name" value="ABC_NikE_OppD_transporters"/>
    <property type="match status" value="2"/>
</dbReference>
<dbReference type="NCBIfam" id="TIGR01727">
    <property type="entry name" value="oligo_HPY"/>
    <property type="match status" value="2"/>
</dbReference>
<evidence type="ECO:0000313" key="10">
    <source>
        <dbReference type="Proteomes" id="UP000481087"/>
    </source>
</evidence>
<organism evidence="9 10">
    <name type="scientific">Paenibacillus silvestris</name>
    <dbReference type="NCBI Taxonomy" id="2606219"/>
    <lineage>
        <taxon>Bacteria</taxon>
        <taxon>Bacillati</taxon>
        <taxon>Bacillota</taxon>
        <taxon>Bacilli</taxon>
        <taxon>Bacillales</taxon>
        <taxon>Paenibacillaceae</taxon>
        <taxon>Paenibacillus</taxon>
    </lineage>
</organism>
<name>A0A6L8V7W8_9BACL</name>
<evidence type="ECO:0000256" key="1">
    <source>
        <dbReference type="ARBA" id="ARBA00004202"/>
    </source>
</evidence>
<dbReference type="RefSeq" id="WP_161410834.1">
    <property type="nucleotide sequence ID" value="NZ_WTUZ01000039.1"/>
</dbReference>
<dbReference type="GO" id="GO:0015833">
    <property type="term" value="P:peptide transport"/>
    <property type="evidence" value="ECO:0007669"/>
    <property type="project" value="InterPro"/>
</dbReference>
<keyword evidence="6 9" id="KW-0067">ATP-binding</keyword>
<gene>
    <name evidence="9" type="ORF">GQF01_30410</name>
</gene>
<dbReference type="InterPro" id="IPR027417">
    <property type="entry name" value="P-loop_NTPase"/>
</dbReference>
<keyword evidence="4" id="KW-1003">Cell membrane</keyword>
<evidence type="ECO:0000256" key="2">
    <source>
        <dbReference type="ARBA" id="ARBA00005417"/>
    </source>
</evidence>
<comment type="similarity">
    <text evidence="2">Belongs to the ABC transporter superfamily.</text>
</comment>
<feature type="domain" description="ABC transporter" evidence="8">
    <location>
        <begin position="360"/>
        <end position="610"/>
    </location>
</feature>
<dbReference type="NCBIfam" id="NF008453">
    <property type="entry name" value="PRK11308.1"/>
    <property type="match status" value="2"/>
</dbReference>
<dbReference type="Proteomes" id="UP000481087">
    <property type="component" value="Unassembled WGS sequence"/>
</dbReference>
<evidence type="ECO:0000313" key="9">
    <source>
        <dbReference type="EMBL" id="MZQ86423.1"/>
    </source>
</evidence>
<evidence type="ECO:0000256" key="3">
    <source>
        <dbReference type="ARBA" id="ARBA00022448"/>
    </source>
</evidence>
<dbReference type="AlphaFoldDB" id="A0A6L8V7W8"/>
<dbReference type="Pfam" id="PF08352">
    <property type="entry name" value="oligo_HPY"/>
    <property type="match status" value="2"/>
</dbReference>
<accession>A0A6L8V7W8</accession>
<feature type="domain" description="ABC transporter" evidence="8">
    <location>
        <begin position="7"/>
        <end position="257"/>
    </location>
</feature>
<dbReference type="PANTHER" id="PTHR43297:SF2">
    <property type="entry name" value="DIPEPTIDE TRANSPORT ATP-BINDING PROTEIN DPPD"/>
    <property type="match status" value="1"/>
</dbReference>
<reference evidence="9 10" key="1">
    <citation type="submission" date="2019-12" db="EMBL/GenBank/DDBJ databases">
        <title>Paenibacillus sp. nov. sp. isolated from soil.</title>
        <authorList>
            <person name="Kim J."/>
            <person name="Jeong S.E."/>
            <person name="Jung H.S."/>
            <person name="Jeon C.O."/>
        </authorList>
    </citation>
    <scope>NUCLEOTIDE SEQUENCE [LARGE SCALE GENOMIC DNA]</scope>
    <source>
        <strain evidence="9 10">5J-6</strain>
    </source>
</reference>
<dbReference type="GO" id="GO:0016887">
    <property type="term" value="F:ATP hydrolysis activity"/>
    <property type="evidence" value="ECO:0007669"/>
    <property type="project" value="InterPro"/>
</dbReference>
<dbReference type="Gene3D" id="3.40.50.300">
    <property type="entry name" value="P-loop containing nucleotide triphosphate hydrolases"/>
    <property type="match status" value="2"/>
</dbReference>
<keyword evidence="10" id="KW-1185">Reference proteome</keyword>
<comment type="subcellular location">
    <subcellularLocation>
        <location evidence="1">Cell membrane</location>
        <topology evidence="1">Peripheral membrane protein</topology>
    </subcellularLocation>
</comment>